<accession>A0A915JSJ9</accession>
<organism evidence="1 2">
    <name type="scientific">Romanomermis culicivorax</name>
    <name type="common">Nematode worm</name>
    <dbReference type="NCBI Taxonomy" id="13658"/>
    <lineage>
        <taxon>Eukaryota</taxon>
        <taxon>Metazoa</taxon>
        <taxon>Ecdysozoa</taxon>
        <taxon>Nematoda</taxon>
        <taxon>Enoplea</taxon>
        <taxon>Dorylaimia</taxon>
        <taxon>Mermithida</taxon>
        <taxon>Mermithoidea</taxon>
        <taxon>Mermithidae</taxon>
        <taxon>Romanomermis</taxon>
    </lineage>
</organism>
<sequence length="266" mass="30178">MVTKLNIIHYDNGDSKYGSKCTRNETCNMAYSFCYKNRCICRKEFRKSSKSLCQSYKKYCPSIDGDFSTPGDDCRGVYVDNEKKNVIDNCTKGHFCFFYVDTENRRGGMVGHCCPIPSQKSQISRACPLTKVVPLACPLTTKSARFIDLESRETPRCPVGTYECIEQPFRSDRACCPKPCPNSDAFVIDGMCRRKKSVLDPCEHYPECPENSVCSPDLRNRKRMICFSLFLFSIRSSISAVGPWVCNCQAGFIERNGECVEIYPVD</sequence>
<protein>
    <submittedName>
        <fullName evidence="2">EB domain-containing protein</fullName>
    </submittedName>
</protein>
<reference evidence="2" key="1">
    <citation type="submission" date="2022-11" db="UniProtKB">
        <authorList>
            <consortium name="WormBaseParasite"/>
        </authorList>
    </citation>
    <scope>IDENTIFICATION</scope>
</reference>
<dbReference type="AlphaFoldDB" id="A0A915JSJ9"/>
<proteinExistence type="predicted"/>
<evidence type="ECO:0000313" key="2">
    <source>
        <dbReference type="WBParaSite" id="nRc.2.0.1.t29285-RA"/>
    </source>
</evidence>
<evidence type="ECO:0000313" key="1">
    <source>
        <dbReference type="Proteomes" id="UP000887565"/>
    </source>
</evidence>
<dbReference type="WBParaSite" id="nRc.2.0.1.t29285-RA">
    <property type="protein sequence ID" value="nRc.2.0.1.t29285-RA"/>
    <property type="gene ID" value="nRc.2.0.1.g29285"/>
</dbReference>
<keyword evidence="1" id="KW-1185">Reference proteome</keyword>
<dbReference type="Proteomes" id="UP000887565">
    <property type="component" value="Unplaced"/>
</dbReference>
<name>A0A915JSJ9_ROMCU</name>